<dbReference type="InterPro" id="IPR019734">
    <property type="entry name" value="TPR_rpt"/>
</dbReference>
<dbReference type="EMBL" id="RAPF01000006">
    <property type="protein sequence ID" value="RKF19301.1"/>
    <property type="molecule type" value="Genomic_DNA"/>
</dbReference>
<name>A0A420EF29_9SPHN</name>
<dbReference type="PROSITE" id="PS50005">
    <property type="entry name" value="TPR"/>
    <property type="match status" value="2"/>
</dbReference>
<dbReference type="SUPFAM" id="SSF48452">
    <property type="entry name" value="TPR-like"/>
    <property type="match status" value="1"/>
</dbReference>
<gene>
    <name evidence="3" type="ORF">D6851_12640</name>
</gene>
<protein>
    <submittedName>
        <fullName evidence="3">Uncharacterized protein</fullName>
    </submittedName>
</protein>
<accession>A0A420EF29</accession>
<dbReference type="SMART" id="SM00028">
    <property type="entry name" value="TPR"/>
    <property type="match status" value="2"/>
</dbReference>
<comment type="caution">
    <text evidence="3">The sequence shown here is derived from an EMBL/GenBank/DDBJ whole genome shotgun (WGS) entry which is preliminary data.</text>
</comment>
<evidence type="ECO:0000313" key="3">
    <source>
        <dbReference type="EMBL" id="RKF19301.1"/>
    </source>
</evidence>
<dbReference type="AlphaFoldDB" id="A0A420EF29"/>
<dbReference type="Proteomes" id="UP000284395">
    <property type="component" value="Unassembled WGS sequence"/>
</dbReference>
<feature type="region of interest" description="Disordered" evidence="2">
    <location>
        <begin position="163"/>
        <end position="183"/>
    </location>
</feature>
<proteinExistence type="predicted"/>
<sequence length="183" mass="19451">MAVPHQQSLPAFKEIVMRYTPAAIALSLLVAVTASVGYAGDYKPDPQAEKLLSQGQARLEQGEVQGAIDMFEAALAVDPGYTKAYIEMGEAARKQDLQGKAIHYYRVAMGKDPDNLSAISGEGEALVEKGAVEKAKRNLSKLESLCGTGCTQTEQLAAAIERGPKPSVMTAEAVDPDKDVAQN</sequence>
<evidence type="ECO:0000256" key="1">
    <source>
        <dbReference type="PROSITE-ProRule" id="PRU00339"/>
    </source>
</evidence>
<dbReference type="OrthoDB" id="8480982at2"/>
<keyword evidence="1" id="KW-0802">TPR repeat</keyword>
<reference evidence="3 4" key="1">
    <citation type="submission" date="2018-09" db="EMBL/GenBank/DDBJ databases">
        <title>Altererythrobacter spongiae sp. nov., isolated from a marine sponge.</title>
        <authorList>
            <person name="Zhuang L."/>
            <person name="Luo L."/>
        </authorList>
    </citation>
    <scope>NUCLEOTIDE SEQUENCE [LARGE SCALE GENOMIC DNA]</scope>
    <source>
        <strain evidence="3 4">HN-Y73</strain>
    </source>
</reference>
<keyword evidence="4" id="KW-1185">Reference proteome</keyword>
<organism evidence="3 4">
    <name type="scientific">Altericroceibacterium spongiae</name>
    <dbReference type="NCBI Taxonomy" id="2320269"/>
    <lineage>
        <taxon>Bacteria</taxon>
        <taxon>Pseudomonadati</taxon>
        <taxon>Pseudomonadota</taxon>
        <taxon>Alphaproteobacteria</taxon>
        <taxon>Sphingomonadales</taxon>
        <taxon>Erythrobacteraceae</taxon>
        <taxon>Altericroceibacterium</taxon>
    </lineage>
</organism>
<feature type="repeat" description="TPR" evidence="1">
    <location>
        <begin position="48"/>
        <end position="81"/>
    </location>
</feature>
<dbReference type="InterPro" id="IPR011990">
    <property type="entry name" value="TPR-like_helical_dom_sf"/>
</dbReference>
<dbReference type="Gene3D" id="1.25.40.10">
    <property type="entry name" value="Tetratricopeptide repeat domain"/>
    <property type="match status" value="1"/>
</dbReference>
<feature type="repeat" description="TPR" evidence="1">
    <location>
        <begin position="82"/>
        <end position="115"/>
    </location>
</feature>
<evidence type="ECO:0000313" key="4">
    <source>
        <dbReference type="Proteomes" id="UP000284395"/>
    </source>
</evidence>
<evidence type="ECO:0000256" key="2">
    <source>
        <dbReference type="SAM" id="MobiDB-lite"/>
    </source>
</evidence>